<dbReference type="EMBL" id="RCML01000331">
    <property type="protein sequence ID" value="KAG2980541.1"/>
    <property type="molecule type" value="Genomic_DNA"/>
</dbReference>
<dbReference type="Proteomes" id="UP000697107">
    <property type="component" value="Unassembled WGS sequence"/>
</dbReference>
<gene>
    <name evidence="1" type="ORF">PC118_g11109</name>
    <name evidence="2" type="ORF">PC129_g14272</name>
</gene>
<dbReference type="VEuPathDB" id="FungiDB:PC110_g11915"/>
<organism evidence="1 3">
    <name type="scientific">Phytophthora cactorum</name>
    <dbReference type="NCBI Taxonomy" id="29920"/>
    <lineage>
        <taxon>Eukaryota</taxon>
        <taxon>Sar</taxon>
        <taxon>Stramenopiles</taxon>
        <taxon>Oomycota</taxon>
        <taxon>Peronosporomycetes</taxon>
        <taxon>Peronosporales</taxon>
        <taxon>Peronosporaceae</taxon>
        <taxon>Phytophthora</taxon>
    </lineage>
</organism>
<evidence type="ECO:0000313" key="1">
    <source>
        <dbReference type="EMBL" id="KAG2980541.1"/>
    </source>
</evidence>
<evidence type="ECO:0000313" key="3">
    <source>
        <dbReference type="Proteomes" id="UP000697107"/>
    </source>
</evidence>
<protein>
    <submittedName>
        <fullName evidence="1">Uncharacterized protein</fullName>
    </submittedName>
</protein>
<comment type="caution">
    <text evidence="1">The sequence shown here is derived from an EMBL/GenBank/DDBJ whole genome shotgun (WGS) entry which is preliminary data.</text>
</comment>
<name>A0A8T1FR38_9STRA</name>
<reference evidence="1" key="1">
    <citation type="submission" date="2018-10" db="EMBL/GenBank/DDBJ databases">
        <title>Effector identification in a new, highly contiguous assembly of the strawberry crown rot pathogen Phytophthora cactorum.</title>
        <authorList>
            <person name="Armitage A.D."/>
            <person name="Nellist C.F."/>
            <person name="Bates H."/>
            <person name="Vickerstaff R.J."/>
            <person name="Harrison R.J."/>
        </authorList>
    </citation>
    <scope>NUCLEOTIDE SEQUENCE</scope>
    <source>
        <strain evidence="1">P415</strain>
        <strain evidence="2">P421</strain>
    </source>
</reference>
<dbReference type="Proteomes" id="UP000760860">
    <property type="component" value="Unassembled WGS sequence"/>
</dbReference>
<proteinExistence type="predicted"/>
<dbReference type="EMBL" id="RCMV01000606">
    <property type="protein sequence ID" value="KAG3214829.1"/>
    <property type="molecule type" value="Genomic_DNA"/>
</dbReference>
<sequence>EIDVLFARFQKGVALIKGDPSLFRGKLYMSVKDVNPNDQKGVVDEFTAKFQKLLDVNKDRNFLVDMYSGKLQINCSPPLGTKNYFQSLMGGQNSIKSLCGVETAGFRSGKTFLYSIRLVLEKIAILGWTPLDCAT</sequence>
<evidence type="ECO:0000313" key="2">
    <source>
        <dbReference type="EMBL" id="KAG3214829.1"/>
    </source>
</evidence>
<accession>A0A8T1FR38</accession>
<dbReference type="AlphaFoldDB" id="A0A8T1FR38"/>
<feature type="non-terminal residue" evidence="1">
    <location>
        <position position="1"/>
    </location>
</feature>